<dbReference type="Pfam" id="PF00078">
    <property type="entry name" value="RVT_1"/>
    <property type="match status" value="1"/>
</dbReference>
<reference evidence="2" key="1">
    <citation type="journal article" date="2019" name="Science">
        <title>Mutation of a bHLH transcription factor allowed almond domestication.</title>
        <authorList>
            <person name="Sanchez-Perez R."/>
            <person name="Pavan S."/>
            <person name="Mazzeo R."/>
            <person name="Moldovan C."/>
            <person name="Aiese Cigliano R."/>
            <person name="Del Cueto J."/>
            <person name="Ricciardi F."/>
            <person name="Lotti C."/>
            <person name="Ricciardi L."/>
            <person name="Dicenta F."/>
            <person name="Lopez-Marques R.L."/>
            <person name="Lindberg Moller B."/>
        </authorList>
    </citation>
    <scope>NUCLEOTIDE SEQUENCE</scope>
</reference>
<dbReference type="InterPro" id="IPR000477">
    <property type="entry name" value="RT_dom"/>
</dbReference>
<gene>
    <name evidence="2" type="ORF">Prudu_013498</name>
</gene>
<dbReference type="InterPro" id="IPR053134">
    <property type="entry name" value="RNA-dir_DNA_polymerase"/>
</dbReference>
<sequence length="107" mass="12131">MTEYLDKFVIVFIDDILVYSKTQEEHEKHVRDVFEILRNEKLFAKFKKCELWLSQVALLGDIISGQGIVVHPGKVEAMVNWSTPTSVGEVLGTTIPVLKILGSRCKI</sequence>
<dbReference type="Gene3D" id="3.30.70.270">
    <property type="match status" value="1"/>
</dbReference>
<dbReference type="InterPro" id="IPR043128">
    <property type="entry name" value="Rev_trsase/Diguanyl_cyclase"/>
</dbReference>
<dbReference type="PANTHER" id="PTHR24559:SF444">
    <property type="entry name" value="REVERSE TRANSCRIPTASE DOMAIN-CONTAINING PROTEIN"/>
    <property type="match status" value="1"/>
</dbReference>
<dbReference type="InterPro" id="IPR043502">
    <property type="entry name" value="DNA/RNA_pol_sf"/>
</dbReference>
<proteinExistence type="predicted"/>
<evidence type="ECO:0000313" key="2">
    <source>
        <dbReference type="EMBL" id="BBH02812.1"/>
    </source>
</evidence>
<evidence type="ECO:0000259" key="1">
    <source>
        <dbReference type="Pfam" id="PF00078"/>
    </source>
</evidence>
<dbReference type="EMBL" id="AP019301">
    <property type="protein sequence ID" value="BBH02812.1"/>
    <property type="molecule type" value="Genomic_DNA"/>
</dbReference>
<organism evidence="2">
    <name type="scientific">Prunus dulcis</name>
    <name type="common">Almond</name>
    <name type="synonym">Amygdalus dulcis</name>
    <dbReference type="NCBI Taxonomy" id="3755"/>
    <lineage>
        <taxon>Eukaryota</taxon>
        <taxon>Viridiplantae</taxon>
        <taxon>Streptophyta</taxon>
        <taxon>Embryophyta</taxon>
        <taxon>Tracheophyta</taxon>
        <taxon>Spermatophyta</taxon>
        <taxon>Magnoliopsida</taxon>
        <taxon>eudicotyledons</taxon>
        <taxon>Gunneridae</taxon>
        <taxon>Pentapetalae</taxon>
        <taxon>rosids</taxon>
        <taxon>fabids</taxon>
        <taxon>Rosales</taxon>
        <taxon>Rosaceae</taxon>
        <taxon>Amygdaloideae</taxon>
        <taxon>Amygdaleae</taxon>
        <taxon>Prunus</taxon>
    </lineage>
</organism>
<feature type="domain" description="Reverse transcriptase" evidence="1">
    <location>
        <begin position="6"/>
        <end position="60"/>
    </location>
</feature>
<name>A0A4Y1RF52_PRUDU</name>
<dbReference type="PANTHER" id="PTHR24559">
    <property type="entry name" value="TRANSPOSON TY3-I GAG-POL POLYPROTEIN"/>
    <property type="match status" value="1"/>
</dbReference>
<protein>
    <recommendedName>
        <fullName evidence="1">Reverse transcriptase domain-containing protein</fullName>
    </recommendedName>
</protein>
<accession>A0A4Y1RF52</accession>
<dbReference type="SUPFAM" id="SSF56672">
    <property type="entry name" value="DNA/RNA polymerases"/>
    <property type="match status" value="1"/>
</dbReference>
<dbReference type="AlphaFoldDB" id="A0A4Y1RF52"/>